<evidence type="ECO:0000259" key="3">
    <source>
        <dbReference type="Pfam" id="PF03413"/>
    </source>
</evidence>
<feature type="region of interest" description="Disordered" evidence="1">
    <location>
        <begin position="202"/>
        <end position="221"/>
    </location>
</feature>
<comment type="caution">
    <text evidence="4">The sequence shown here is derived from an EMBL/GenBank/DDBJ whole genome shotgun (WGS) entry which is preliminary data.</text>
</comment>
<keyword evidence="5" id="KW-1185">Reference proteome</keyword>
<keyword evidence="2" id="KW-0732">Signal</keyword>
<proteinExistence type="predicted"/>
<feature type="region of interest" description="Disordered" evidence="1">
    <location>
        <begin position="107"/>
        <end position="147"/>
    </location>
</feature>
<gene>
    <name evidence="4" type="ORF">QOZ98_001925</name>
</gene>
<feature type="region of interest" description="Disordered" evidence="1">
    <location>
        <begin position="26"/>
        <end position="48"/>
    </location>
</feature>
<feature type="domain" description="PepSY" evidence="3">
    <location>
        <begin position="52"/>
        <end position="108"/>
    </location>
</feature>
<evidence type="ECO:0000313" key="5">
    <source>
        <dbReference type="Proteomes" id="UP001241988"/>
    </source>
</evidence>
<organism evidence="4 5">
    <name type="scientific">Planomicrobium stackebrandtii</name>
    <dbReference type="NCBI Taxonomy" id="253160"/>
    <lineage>
        <taxon>Bacteria</taxon>
        <taxon>Bacillati</taxon>
        <taxon>Bacillota</taxon>
        <taxon>Bacilli</taxon>
        <taxon>Bacillales</taxon>
        <taxon>Caryophanaceae</taxon>
        <taxon>Planomicrobium</taxon>
    </lineage>
</organism>
<dbReference type="InterPro" id="IPR025711">
    <property type="entry name" value="PepSY"/>
</dbReference>
<evidence type="ECO:0000313" key="4">
    <source>
        <dbReference type="EMBL" id="MDQ0429098.1"/>
    </source>
</evidence>
<dbReference type="EMBL" id="JAUSWB010000004">
    <property type="protein sequence ID" value="MDQ0429098.1"/>
    <property type="molecule type" value="Genomic_DNA"/>
</dbReference>
<dbReference type="Gene3D" id="3.10.450.40">
    <property type="match status" value="2"/>
</dbReference>
<sequence length="221" mass="23925">MKKLIYIPVAAGVLAFGGIVLANSDTPAADPSSTSGTVTNEVQKSPATEEMLSFEEISAKALELANGRITDIELDNDDRRAHYEVDVDFDGYEYDFDFDAYTGEVLEQKREKDRDDDLSQSKSAAPSNSPSAASDSNNKSASSSEGLIGSDKAIEAALAVVSGTVESFELENDDGVAYYEIEIKDGRSEHDVDVHAKDGSILKVDSDFDDDDDDDDDNDWD</sequence>
<feature type="domain" description="PepSY" evidence="3">
    <location>
        <begin position="148"/>
        <end position="204"/>
    </location>
</feature>
<feature type="compositionally biased region" description="Basic and acidic residues" evidence="1">
    <location>
        <begin position="107"/>
        <end position="119"/>
    </location>
</feature>
<evidence type="ECO:0000256" key="1">
    <source>
        <dbReference type="SAM" id="MobiDB-lite"/>
    </source>
</evidence>
<feature type="compositionally biased region" description="Acidic residues" evidence="1">
    <location>
        <begin position="207"/>
        <end position="221"/>
    </location>
</feature>
<reference evidence="4 5" key="1">
    <citation type="submission" date="2023-07" db="EMBL/GenBank/DDBJ databases">
        <title>Genomic Encyclopedia of Type Strains, Phase IV (KMG-IV): sequencing the most valuable type-strain genomes for metagenomic binning, comparative biology and taxonomic classification.</title>
        <authorList>
            <person name="Goeker M."/>
        </authorList>
    </citation>
    <scope>NUCLEOTIDE SEQUENCE [LARGE SCALE GENOMIC DNA]</scope>
    <source>
        <strain evidence="4 5">DSM 16419</strain>
    </source>
</reference>
<accession>A0ABU0GVK9</accession>
<evidence type="ECO:0000256" key="2">
    <source>
        <dbReference type="SAM" id="SignalP"/>
    </source>
</evidence>
<dbReference type="Pfam" id="PF03413">
    <property type="entry name" value="PepSY"/>
    <property type="match status" value="2"/>
</dbReference>
<dbReference type="Proteomes" id="UP001241988">
    <property type="component" value="Unassembled WGS sequence"/>
</dbReference>
<feature type="compositionally biased region" description="Polar residues" evidence="1">
    <location>
        <begin position="26"/>
        <end position="46"/>
    </location>
</feature>
<feature type="signal peptide" evidence="2">
    <location>
        <begin position="1"/>
        <end position="22"/>
    </location>
</feature>
<feature type="compositionally biased region" description="Low complexity" evidence="1">
    <location>
        <begin position="120"/>
        <end position="144"/>
    </location>
</feature>
<feature type="chain" id="PRO_5046234878" evidence="2">
    <location>
        <begin position="23"/>
        <end position="221"/>
    </location>
</feature>
<name>A0ABU0GVK9_9BACL</name>
<protein>
    <submittedName>
        <fullName evidence="4">Membrane protein YkoI</fullName>
    </submittedName>
</protein>
<dbReference type="RefSeq" id="WP_308787220.1">
    <property type="nucleotide sequence ID" value="NZ_JAUSWB010000004.1"/>
</dbReference>